<evidence type="ECO:0000256" key="1">
    <source>
        <dbReference type="SAM" id="MobiDB-lite"/>
    </source>
</evidence>
<sequence>MRLLVQTAAGDIHLEDFFSNAKLPPYAILSHTWGSEEASSAEVQESITCMFRWYRGSEKCYVYLADVSGYGFGTGDGKSPNQPAWELTFRKSRWFTRGWTLQELLAPASSLIEDITGIPADALRGRPLSDFSILQRLAWVNGRNTTRSEDKAYSLLGLFDIQIPLLYGEGQANAMRRLREEIHKAESRVSPLRRNRCRQAVTYVDYDICFLESCSRYLEYPNSLLFNASSRSKVRDLYRTIHDPETKNKIFDAKANHCLTFLELKEGENDMCVESVKSLDGVKRHLHGSQDIVKDPKFRYVSIDGWSPHLPLNCSFEMFAYLYSYHQIPESVLDHVFAFRSTDGPQGIARTGFHSDDTLSVPDKEEMAVPSANRSANAIRLSYLLSVAERSEPNQSSCWVLRQLAVYHSFDVINGGAFRMTIKANATTRENIHDEYANDKRSSSPRNMPTSFSNTLTMQLLLLEASCDNWCWHLEELEQSLHKLTRKAQIAYLDTNVAGYQKSFCNYESQPIPNRWNEKQGSAIGGRSRTGCLSQPQVYDPSPEGIRPQDQNFKGWLIDTIEKGHLALEMNLTSLQDIKQYYQHILVFEAMPGEIRRQSTTEFALFLRKVDKLGADLDRRKKQWETLEKLARDGKSLYHEILQYSDRFRRIHSESSRVLAQNLESIASKTEEGTAAMHITTLITIFFLPGTFLLVRLPAPSTVKLMTYYLISLAQSILQGGIFRWSEPLGEEDAIWIFKWGPFGLSAAITLVSIFVTFLMWFFMFRHAKGRPGRHFYDI</sequence>
<name>A0ABR1QPN3_9PEZI</name>
<keyword evidence="2" id="KW-0812">Transmembrane</keyword>
<evidence type="ECO:0000313" key="4">
    <source>
        <dbReference type="EMBL" id="KAK7961908.1"/>
    </source>
</evidence>
<organism evidence="4 5">
    <name type="scientific">Apiospora aurea</name>
    <dbReference type="NCBI Taxonomy" id="335848"/>
    <lineage>
        <taxon>Eukaryota</taxon>
        <taxon>Fungi</taxon>
        <taxon>Dikarya</taxon>
        <taxon>Ascomycota</taxon>
        <taxon>Pezizomycotina</taxon>
        <taxon>Sordariomycetes</taxon>
        <taxon>Xylariomycetidae</taxon>
        <taxon>Amphisphaeriales</taxon>
        <taxon>Apiosporaceae</taxon>
        <taxon>Apiospora</taxon>
    </lineage>
</organism>
<keyword evidence="2" id="KW-0472">Membrane</keyword>
<keyword evidence="2" id="KW-1133">Transmembrane helix</keyword>
<feature type="region of interest" description="Disordered" evidence="1">
    <location>
        <begin position="520"/>
        <end position="547"/>
    </location>
</feature>
<keyword evidence="5" id="KW-1185">Reference proteome</keyword>
<feature type="transmembrane region" description="Helical" evidence="2">
    <location>
        <begin position="675"/>
        <end position="695"/>
    </location>
</feature>
<feature type="domain" description="CorA-like transporter" evidence="3">
    <location>
        <begin position="212"/>
        <end position="488"/>
    </location>
</feature>
<feature type="non-terminal residue" evidence="4">
    <location>
        <position position="779"/>
    </location>
</feature>
<dbReference type="Proteomes" id="UP001391051">
    <property type="component" value="Unassembled WGS sequence"/>
</dbReference>
<comment type="caution">
    <text evidence="4">The sequence shown here is derived from an EMBL/GenBank/DDBJ whole genome shotgun (WGS) entry which is preliminary data.</text>
</comment>
<evidence type="ECO:0000256" key="2">
    <source>
        <dbReference type="SAM" id="Phobius"/>
    </source>
</evidence>
<proteinExistence type="predicted"/>
<protein>
    <submittedName>
        <fullName evidence="4">Kinesin light chain 1</fullName>
    </submittedName>
</protein>
<gene>
    <name evidence="4" type="ORF">PG986_002733</name>
</gene>
<dbReference type="InterPro" id="IPR058257">
    <property type="entry name" value="CorA-like_dom"/>
</dbReference>
<dbReference type="PANTHER" id="PTHR10622">
    <property type="entry name" value="HET DOMAIN-CONTAINING PROTEIN"/>
    <property type="match status" value="1"/>
</dbReference>
<feature type="transmembrane region" description="Helical" evidence="2">
    <location>
        <begin position="707"/>
        <end position="725"/>
    </location>
</feature>
<accession>A0ABR1QPN3</accession>
<dbReference type="GeneID" id="92072017"/>
<feature type="transmembrane region" description="Helical" evidence="2">
    <location>
        <begin position="745"/>
        <end position="765"/>
    </location>
</feature>
<dbReference type="Pfam" id="PF26616">
    <property type="entry name" value="CorA-like"/>
    <property type="match status" value="1"/>
</dbReference>
<dbReference type="PANTHER" id="PTHR10622:SF10">
    <property type="entry name" value="HET DOMAIN-CONTAINING PROTEIN"/>
    <property type="match status" value="1"/>
</dbReference>
<reference evidence="4 5" key="1">
    <citation type="submission" date="2023-01" db="EMBL/GenBank/DDBJ databases">
        <title>Analysis of 21 Apiospora genomes using comparative genomics revels a genus with tremendous synthesis potential of carbohydrate active enzymes and secondary metabolites.</title>
        <authorList>
            <person name="Sorensen T."/>
        </authorList>
    </citation>
    <scope>NUCLEOTIDE SEQUENCE [LARGE SCALE GENOMIC DNA]</scope>
    <source>
        <strain evidence="4 5">CBS 24483</strain>
    </source>
</reference>
<dbReference type="RefSeq" id="XP_066704019.1">
    <property type="nucleotide sequence ID" value="XM_066838955.1"/>
</dbReference>
<evidence type="ECO:0000313" key="5">
    <source>
        <dbReference type="Proteomes" id="UP001391051"/>
    </source>
</evidence>
<dbReference type="EMBL" id="JAQQWE010000002">
    <property type="protein sequence ID" value="KAK7961908.1"/>
    <property type="molecule type" value="Genomic_DNA"/>
</dbReference>
<evidence type="ECO:0000259" key="3">
    <source>
        <dbReference type="Pfam" id="PF26616"/>
    </source>
</evidence>